<protein>
    <submittedName>
        <fullName evidence="1">Uncharacterized protein</fullName>
    </submittedName>
</protein>
<proteinExistence type="predicted"/>
<name>L8P0A7_STRVR</name>
<evidence type="ECO:0000313" key="1">
    <source>
        <dbReference type="EMBL" id="ELS51006.1"/>
    </source>
</evidence>
<reference evidence="1 2" key="1">
    <citation type="journal article" date="2013" name="Genome Announc.">
        <title>Draft Genome Sequence of Streptomyces viridochromogenes Strain Tu57, Producer of Avilamycin.</title>
        <authorList>
            <person name="Gruning B.A."/>
            <person name="Erxleben A."/>
            <person name="Hahnlein A."/>
            <person name="Gunther S."/>
        </authorList>
    </citation>
    <scope>NUCLEOTIDE SEQUENCE [LARGE SCALE GENOMIC DNA]</scope>
    <source>
        <strain evidence="1 2">Tue57</strain>
    </source>
</reference>
<dbReference type="AlphaFoldDB" id="L8P0A7"/>
<gene>
    <name evidence="1" type="ORF">STVIR_8008</name>
</gene>
<dbReference type="PATRIC" id="fig|1160705.3.peg.7918"/>
<organism evidence="1 2">
    <name type="scientific">Streptomyces viridochromogenes Tue57</name>
    <dbReference type="NCBI Taxonomy" id="1160705"/>
    <lineage>
        <taxon>Bacteria</taxon>
        <taxon>Bacillati</taxon>
        <taxon>Actinomycetota</taxon>
        <taxon>Actinomycetes</taxon>
        <taxon>Kitasatosporales</taxon>
        <taxon>Streptomycetaceae</taxon>
        <taxon>Streptomyces</taxon>
    </lineage>
</organism>
<dbReference type="Proteomes" id="UP000011205">
    <property type="component" value="Unassembled WGS sequence"/>
</dbReference>
<dbReference type="EMBL" id="AMLP01000254">
    <property type="protein sequence ID" value="ELS51006.1"/>
    <property type="molecule type" value="Genomic_DNA"/>
</dbReference>
<accession>L8P0A7</accession>
<evidence type="ECO:0000313" key="2">
    <source>
        <dbReference type="Proteomes" id="UP000011205"/>
    </source>
</evidence>
<comment type="caution">
    <text evidence="1">The sequence shown here is derived from an EMBL/GenBank/DDBJ whole genome shotgun (WGS) entry which is preliminary data.</text>
</comment>
<sequence>MTEADETYDPTRHPDLLAWLAEREGAHAAWAAQTSFAGVLDFSPASLAIPDDLIRETAHSMEEITDRRMTPFVQGAIWYVGEVFCRHKGMVWMYIPDIVTGELEPFFNSARKVAALDHPCVGTPGDPDSYMYPLNALRRILLTEDEVGNKVADSLPSIFADPFGEDDEEMDPSAGWG</sequence>